<evidence type="ECO:0000256" key="2">
    <source>
        <dbReference type="ARBA" id="ARBA00011915"/>
    </source>
</evidence>
<comment type="caution">
    <text evidence="5">The sequence shown here is derived from an EMBL/GenBank/DDBJ whole genome shotgun (WGS) entry which is preliminary data.</text>
</comment>
<keyword evidence="6" id="KW-1185">Reference proteome</keyword>
<dbReference type="InterPro" id="IPR045004">
    <property type="entry name" value="ECH_dom"/>
</dbReference>
<evidence type="ECO:0000259" key="4">
    <source>
        <dbReference type="Pfam" id="PF16113"/>
    </source>
</evidence>
<evidence type="ECO:0000256" key="1">
    <source>
        <dbReference type="ARBA" id="ARBA00001709"/>
    </source>
</evidence>
<keyword evidence="3" id="KW-0378">Hydrolase</keyword>
<reference evidence="5 6" key="1">
    <citation type="submission" date="2019-03" db="EMBL/GenBank/DDBJ databases">
        <title>Genomic features of bacteria from cold environments.</title>
        <authorList>
            <person name="Shen L."/>
        </authorList>
    </citation>
    <scope>NUCLEOTIDE SEQUENCE [LARGE SCALE GENOMIC DNA]</scope>
    <source>
        <strain evidence="6">T3246-1</strain>
    </source>
</reference>
<dbReference type="PANTHER" id="PTHR43176">
    <property type="entry name" value="3-HYDROXYISOBUTYRYL-COA HYDROLASE-RELATED"/>
    <property type="match status" value="1"/>
</dbReference>
<evidence type="ECO:0000313" key="5">
    <source>
        <dbReference type="EMBL" id="TDE94835.1"/>
    </source>
</evidence>
<dbReference type="InterPro" id="IPR032259">
    <property type="entry name" value="HIBYL-CoA-H"/>
</dbReference>
<comment type="catalytic activity">
    <reaction evidence="1">
        <text>3-hydroxy-2-methylpropanoyl-CoA + H2O = 3-hydroxy-2-methylpropanoate + CoA + H(+)</text>
        <dbReference type="Rhea" id="RHEA:20888"/>
        <dbReference type="ChEBI" id="CHEBI:11805"/>
        <dbReference type="ChEBI" id="CHEBI:15377"/>
        <dbReference type="ChEBI" id="CHEBI:15378"/>
        <dbReference type="ChEBI" id="CHEBI:57287"/>
        <dbReference type="ChEBI" id="CHEBI:57340"/>
        <dbReference type="EC" id="3.1.2.4"/>
    </reaction>
</comment>
<dbReference type="InterPro" id="IPR029045">
    <property type="entry name" value="ClpP/crotonase-like_dom_sf"/>
</dbReference>
<evidence type="ECO:0000256" key="3">
    <source>
        <dbReference type="ARBA" id="ARBA00022801"/>
    </source>
</evidence>
<sequence>MTFTAATNESDEVLVTVAGPLGRIRLNRPRTINALTPGMITTLTTVLTAWAADEAIAAVTLEGAGDRGLCSGADVRAIRACLLEGNLDAAGFFGAEYALNALISDFPKPYAAFMDGIVMGGGIGLSAHGSLRLVTERTRVAMPETGIGLFPDVGALFFLSRAPGELGTHLALTGTQVDGADAIAVGLADTLIPSGAWPAIVARLAAGESLDPSIGQRSPTAPLASERGWIDRCYAGDDPARILEALREAPEPAARAAGEVLAGRSPLSVAVSLAAIRRAAALDSVEAVLAQDLRVATALVAEPDFVEGVRAVLVDKDQQPHWRHTALTEVSGGEVAAMFGGA</sequence>
<dbReference type="EC" id="3.1.2.4" evidence="2"/>
<dbReference type="Pfam" id="PF16113">
    <property type="entry name" value="ECH_2"/>
    <property type="match status" value="1"/>
</dbReference>
<dbReference type="EMBL" id="SMNA01000004">
    <property type="protein sequence ID" value="TDE94835.1"/>
    <property type="molecule type" value="Genomic_DNA"/>
</dbReference>
<dbReference type="SUPFAM" id="SSF52096">
    <property type="entry name" value="ClpP/crotonase"/>
    <property type="match status" value="1"/>
</dbReference>
<name>A0ABY2E481_9MICO</name>
<evidence type="ECO:0000313" key="6">
    <source>
        <dbReference type="Proteomes" id="UP000504882"/>
    </source>
</evidence>
<dbReference type="Gene3D" id="3.90.226.10">
    <property type="entry name" value="2-enoyl-CoA Hydratase, Chain A, domain 1"/>
    <property type="match status" value="1"/>
</dbReference>
<proteinExistence type="predicted"/>
<organism evidence="5 6">
    <name type="scientific">Occultella glacieicola</name>
    <dbReference type="NCBI Taxonomy" id="2518684"/>
    <lineage>
        <taxon>Bacteria</taxon>
        <taxon>Bacillati</taxon>
        <taxon>Actinomycetota</taxon>
        <taxon>Actinomycetes</taxon>
        <taxon>Micrococcales</taxon>
        <taxon>Ruaniaceae</taxon>
        <taxon>Occultella</taxon>
    </lineage>
</organism>
<dbReference type="CDD" id="cd06558">
    <property type="entry name" value="crotonase-like"/>
    <property type="match status" value="1"/>
</dbReference>
<protein>
    <recommendedName>
        <fullName evidence="2">3-hydroxyisobutyryl-CoA hydrolase</fullName>
        <ecNumber evidence="2">3.1.2.4</ecNumber>
    </recommendedName>
</protein>
<accession>A0ABY2E481</accession>
<gene>
    <name evidence="5" type="ORF">EXU48_08555</name>
</gene>
<dbReference type="PANTHER" id="PTHR43176:SF3">
    <property type="entry name" value="3-HYDROXYISOBUTYRYL-COA HYDROLASE, MITOCHONDRIAL"/>
    <property type="match status" value="1"/>
</dbReference>
<dbReference type="Proteomes" id="UP000504882">
    <property type="component" value="Unassembled WGS sequence"/>
</dbReference>
<feature type="domain" description="Enoyl-CoA hydratase/isomerase" evidence="4">
    <location>
        <begin position="22"/>
        <end position="339"/>
    </location>
</feature>
<dbReference type="NCBIfam" id="NF004127">
    <property type="entry name" value="PRK05617.1"/>
    <property type="match status" value="1"/>
</dbReference>